<gene>
    <name evidence="1" type="ORF">MAR_005540</name>
</gene>
<evidence type="ECO:0000313" key="1">
    <source>
        <dbReference type="EMBL" id="WAR15435.1"/>
    </source>
</evidence>
<dbReference type="Proteomes" id="UP001164746">
    <property type="component" value="Chromosome 9"/>
</dbReference>
<dbReference type="EMBL" id="CP111020">
    <property type="protein sequence ID" value="WAR15435.1"/>
    <property type="molecule type" value="Genomic_DNA"/>
</dbReference>
<keyword evidence="2" id="KW-1185">Reference proteome</keyword>
<name>A0ABY7EZV1_MYAAR</name>
<feature type="non-terminal residue" evidence="1">
    <location>
        <position position="1"/>
    </location>
</feature>
<accession>A0ABY7EZV1</accession>
<proteinExistence type="predicted"/>
<evidence type="ECO:0000313" key="2">
    <source>
        <dbReference type="Proteomes" id="UP001164746"/>
    </source>
</evidence>
<sequence length="172" mass="19340">MAELKSANKNIMGYCGKQCRQFSYVCNGNFKQVKNYMPENVKVKMTQTDEQVLTKCLEMGVLGGDNLENTKLMTTTQKCEAVNRSYQAVHPKSVTFLRNCSGRIHGQILKLNNGYAGYKFTHCWSINLQDTDGLIMGKIVGLLIASLVALQSFSDGYKWGYGYGGMISRRYM</sequence>
<reference evidence="1" key="1">
    <citation type="submission" date="2022-11" db="EMBL/GenBank/DDBJ databases">
        <title>Centuries of genome instability and evolution in soft-shell clam transmissible cancer (bioRxiv).</title>
        <authorList>
            <person name="Hart S.F.M."/>
            <person name="Yonemitsu M.A."/>
            <person name="Giersch R.M."/>
            <person name="Beal B.F."/>
            <person name="Arriagada G."/>
            <person name="Davis B.W."/>
            <person name="Ostrander E.A."/>
            <person name="Goff S.P."/>
            <person name="Metzger M.J."/>
        </authorList>
    </citation>
    <scope>NUCLEOTIDE SEQUENCE</scope>
    <source>
        <strain evidence="1">MELC-2E11</strain>
        <tissue evidence="1">Siphon/mantle</tissue>
    </source>
</reference>
<organism evidence="1 2">
    <name type="scientific">Mya arenaria</name>
    <name type="common">Soft-shell clam</name>
    <dbReference type="NCBI Taxonomy" id="6604"/>
    <lineage>
        <taxon>Eukaryota</taxon>
        <taxon>Metazoa</taxon>
        <taxon>Spiralia</taxon>
        <taxon>Lophotrochozoa</taxon>
        <taxon>Mollusca</taxon>
        <taxon>Bivalvia</taxon>
        <taxon>Autobranchia</taxon>
        <taxon>Heteroconchia</taxon>
        <taxon>Euheterodonta</taxon>
        <taxon>Imparidentia</taxon>
        <taxon>Neoheterodontei</taxon>
        <taxon>Myida</taxon>
        <taxon>Myoidea</taxon>
        <taxon>Myidae</taxon>
        <taxon>Mya</taxon>
    </lineage>
</organism>
<protein>
    <submittedName>
        <fullName evidence="1">Uncharacterized protein</fullName>
    </submittedName>
</protein>